<comment type="caution">
    <text evidence="1">The sequence shown here is derived from an EMBL/GenBank/DDBJ whole genome shotgun (WGS) entry which is preliminary data.</text>
</comment>
<keyword evidence="1" id="KW-0808">Transferase</keyword>
<protein>
    <submittedName>
        <fullName evidence="1">Glycosyl transferase, group 2 family protein</fullName>
    </submittedName>
</protein>
<dbReference type="AlphaFoldDB" id="A0A656GMA3"/>
<gene>
    <name evidence="1" type="ORF">PSYMO_38011</name>
</gene>
<feature type="non-terminal residue" evidence="1">
    <location>
        <position position="1"/>
    </location>
</feature>
<dbReference type="Proteomes" id="UP000003465">
    <property type="component" value="Unassembled WGS sequence"/>
</dbReference>
<proteinExistence type="predicted"/>
<organism evidence="1 2">
    <name type="scientific">Pseudomonas amygdali pv. mori str. 301020</name>
    <dbReference type="NCBI Taxonomy" id="629261"/>
    <lineage>
        <taxon>Bacteria</taxon>
        <taxon>Pseudomonadati</taxon>
        <taxon>Pseudomonadota</taxon>
        <taxon>Gammaproteobacteria</taxon>
        <taxon>Pseudomonadales</taxon>
        <taxon>Pseudomonadaceae</taxon>
        <taxon>Pseudomonas</taxon>
        <taxon>Pseudomonas amygdali</taxon>
    </lineage>
</organism>
<feature type="non-terminal residue" evidence="1">
    <location>
        <position position="35"/>
    </location>
</feature>
<name>A0A656GMA3_PSEA0</name>
<reference evidence="1 2" key="1">
    <citation type="journal article" date="2011" name="PLoS Pathog.">
        <title>Dynamic evolution of pathogenicity revealed by sequencing and comparative genomics of 19 Pseudomonas syringae isolates.</title>
        <authorList>
            <person name="Baltrus D.A."/>
            <person name="Nishimura M.T."/>
            <person name="Romanchuk A."/>
            <person name="Chang J.H."/>
            <person name="Mukhtar M.S."/>
            <person name="Cherkis K."/>
            <person name="Roach J."/>
            <person name="Grant S.R."/>
            <person name="Jones C.D."/>
            <person name="Dangl J.L."/>
        </authorList>
    </citation>
    <scope>NUCLEOTIDE SEQUENCE [LARGE SCALE GENOMIC DNA]</scope>
    <source>
        <strain evidence="1 2">301020</strain>
    </source>
</reference>
<evidence type="ECO:0000313" key="1">
    <source>
        <dbReference type="EMBL" id="EGH26972.1"/>
    </source>
</evidence>
<dbReference type="EMBL" id="AEAG01003131">
    <property type="protein sequence ID" value="EGH26972.1"/>
    <property type="molecule type" value="Genomic_DNA"/>
</dbReference>
<evidence type="ECO:0000313" key="2">
    <source>
        <dbReference type="Proteomes" id="UP000003465"/>
    </source>
</evidence>
<accession>A0A656GMA3</accession>
<dbReference type="GO" id="GO:0016740">
    <property type="term" value="F:transferase activity"/>
    <property type="evidence" value="ECO:0007669"/>
    <property type="project" value="UniProtKB-KW"/>
</dbReference>
<sequence length="35" mass="3820">SSFFGFHIAQLPYKIWRRLPFGKPGASAAVDKGLG</sequence>